<dbReference type="PATRIC" id="fig|1268635.3.peg.424"/>
<dbReference type="Proteomes" id="UP000018838">
    <property type="component" value="Chromosome"/>
</dbReference>
<evidence type="ECO:0000313" key="4">
    <source>
        <dbReference type="EMBL" id="AHE66011.1"/>
    </source>
</evidence>
<dbReference type="AlphaFoldDB" id="W0BBE1"/>
<dbReference type="Gene3D" id="3.40.50.1820">
    <property type="entry name" value="alpha/beta hydrolase"/>
    <property type="match status" value="1"/>
</dbReference>
<dbReference type="SUPFAM" id="SSF53474">
    <property type="entry name" value="alpha/beta-Hydrolases"/>
    <property type="match status" value="1"/>
</dbReference>
<dbReference type="PANTHER" id="PTHR10655">
    <property type="entry name" value="LYSOPHOSPHOLIPASE-RELATED"/>
    <property type="match status" value="1"/>
</dbReference>
<proteinExistence type="inferred from homology"/>
<protein>
    <submittedName>
        <fullName evidence="4">Putative esterase</fullName>
    </submittedName>
</protein>
<dbReference type="KEGG" id="lok:Loa_00433"/>
<dbReference type="InterPro" id="IPR003140">
    <property type="entry name" value="PLipase/COase/thioEstase"/>
</dbReference>
<comment type="similarity">
    <text evidence="1">Belongs to the AB hydrolase superfamily. AB hydrolase 2 family.</text>
</comment>
<evidence type="ECO:0000256" key="1">
    <source>
        <dbReference type="ARBA" id="ARBA00006499"/>
    </source>
</evidence>
<gene>
    <name evidence="4" type="ORF">Loa_00433</name>
</gene>
<evidence type="ECO:0000313" key="5">
    <source>
        <dbReference type="Proteomes" id="UP000018838"/>
    </source>
</evidence>
<evidence type="ECO:0000256" key="2">
    <source>
        <dbReference type="ARBA" id="ARBA00022801"/>
    </source>
</evidence>
<name>W0BBE1_9GAMM</name>
<sequence length="223" mass="24812">MNVYIKDPQQQPQACVIWMHGLGADAQDMAGLAEQLALNLPVRHVFLNAPVRPVTLNNHMPMRAWYDLINRDLTGREDKNGILQSKNFIQQVIANQLADGFASNQIFLAGFSQGGAMALFTGICIPEPLAGIIVLSAYLPLVAECKPNQHVESPIFIASGKYDPIVLPTWTQQSAAWLTAQGYQKISMHEYSMEHAVCHEEIADIRRWLIHEISAIHCKGGER</sequence>
<dbReference type="EMBL" id="CP004006">
    <property type="protein sequence ID" value="AHE66011.1"/>
    <property type="molecule type" value="Genomic_DNA"/>
</dbReference>
<reference evidence="4 5" key="1">
    <citation type="journal article" date="2013" name="Int. J. Med. Microbiol.">
        <title>Legionella oakridgensis ATCC 33761 genome sequence and phenotypic characterization reveals its replication capacity in amoebae.</title>
        <authorList>
            <person name="Brzuszkiewicz E."/>
            <person name="Schulz T."/>
            <person name="Rydzewski K."/>
            <person name="Daniel R."/>
            <person name="Gillmaier N."/>
            <person name="Dittmann C."/>
            <person name="Holland G."/>
            <person name="Schunder E."/>
            <person name="Lautner M."/>
            <person name="Eisenreich W."/>
            <person name="Luck C."/>
            <person name="Heuner K."/>
        </authorList>
    </citation>
    <scope>NUCLEOTIDE SEQUENCE [LARGE SCALE GENOMIC DNA]</scope>
    <source>
        <strain>OR-10</strain>
        <strain evidence="5">ATCC 33761</strain>
    </source>
</reference>
<dbReference type="PANTHER" id="PTHR10655:SF17">
    <property type="entry name" value="LYSOPHOSPHOLIPASE-LIKE PROTEIN 1"/>
    <property type="match status" value="1"/>
</dbReference>
<feature type="domain" description="Phospholipase/carboxylesterase/thioesterase" evidence="3">
    <location>
        <begin position="4"/>
        <end position="209"/>
    </location>
</feature>
<keyword evidence="5" id="KW-1185">Reference proteome</keyword>
<accession>W0BBE1</accession>
<keyword evidence="2" id="KW-0378">Hydrolase</keyword>
<dbReference type="HOGENOM" id="CLU_049413_3_5_6"/>
<dbReference type="InterPro" id="IPR050565">
    <property type="entry name" value="LYPA1-2/EST-like"/>
</dbReference>
<evidence type="ECO:0000259" key="3">
    <source>
        <dbReference type="Pfam" id="PF02230"/>
    </source>
</evidence>
<dbReference type="InterPro" id="IPR029058">
    <property type="entry name" value="AB_hydrolase_fold"/>
</dbReference>
<organism evidence="4 5">
    <name type="scientific">Legionella oakridgensis ATCC 33761 = DSM 21215</name>
    <dbReference type="NCBI Taxonomy" id="1268635"/>
    <lineage>
        <taxon>Bacteria</taxon>
        <taxon>Pseudomonadati</taxon>
        <taxon>Pseudomonadota</taxon>
        <taxon>Gammaproteobacteria</taxon>
        <taxon>Legionellales</taxon>
        <taxon>Legionellaceae</taxon>
        <taxon>Legionella</taxon>
    </lineage>
</organism>
<dbReference type="Pfam" id="PF02230">
    <property type="entry name" value="Abhydrolase_2"/>
    <property type="match status" value="1"/>
</dbReference>
<dbReference type="eggNOG" id="COG0400">
    <property type="taxonomic scope" value="Bacteria"/>
</dbReference>
<dbReference type="GO" id="GO:0016787">
    <property type="term" value="F:hydrolase activity"/>
    <property type="evidence" value="ECO:0007669"/>
    <property type="project" value="UniProtKB-KW"/>
</dbReference>
<dbReference type="STRING" id="1268635.Loa_00433"/>